<gene>
    <name evidence="1" type="ORF">PCASD_11274</name>
</gene>
<reference evidence="1 2" key="1">
    <citation type="submission" date="2017-11" db="EMBL/GenBank/DDBJ databases">
        <title>De novo assembly and phasing of dikaryotic genomes from two isolates of Puccinia coronata f. sp. avenae, the causal agent of oat crown rust.</title>
        <authorList>
            <person name="Miller M.E."/>
            <person name="Zhang Y."/>
            <person name="Omidvar V."/>
            <person name="Sperschneider J."/>
            <person name="Schwessinger B."/>
            <person name="Raley C."/>
            <person name="Palmer J.M."/>
            <person name="Garnica D."/>
            <person name="Upadhyaya N."/>
            <person name="Rathjen J."/>
            <person name="Taylor J.M."/>
            <person name="Park R.F."/>
            <person name="Dodds P.N."/>
            <person name="Hirsch C.D."/>
            <person name="Kianian S.F."/>
            <person name="Figueroa M."/>
        </authorList>
    </citation>
    <scope>NUCLEOTIDE SEQUENCE [LARGE SCALE GENOMIC DNA]</scope>
    <source>
        <strain evidence="1">12SD80</strain>
    </source>
</reference>
<comment type="caution">
    <text evidence="1">The sequence shown here is derived from an EMBL/GenBank/DDBJ whole genome shotgun (WGS) entry which is preliminary data.</text>
</comment>
<sequence>MQQPIPDHAPEHNQSTLELIKSLPTDIQFYLVLNQEPPSGHKKGFLVDAFKTKVTPLLSAYCKFPESDESNAHAIVDAKMYDEACGLFQNQSEAE</sequence>
<evidence type="ECO:0000313" key="1">
    <source>
        <dbReference type="EMBL" id="PLW37735.1"/>
    </source>
</evidence>
<dbReference type="Proteomes" id="UP000235392">
    <property type="component" value="Unassembled WGS sequence"/>
</dbReference>
<proteinExistence type="predicted"/>
<accession>A0A2N5UJ06</accession>
<dbReference type="AlphaFoldDB" id="A0A2N5UJ06"/>
<organism evidence="1 2">
    <name type="scientific">Puccinia coronata f. sp. avenae</name>
    <dbReference type="NCBI Taxonomy" id="200324"/>
    <lineage>
        <taxon>Eukaryota</taxon>
        <taxon>Fungi</taxon>
        <taxon>Dikarya</taxon>
        <taxon>Basidiomycota</taxon>
        <taxon>Pucciniomycotina</taxon>
        <taxon>Pucciniomycetes</taxon>
        <taxon>Pucciniales</taxon>
        <taxon>Pucciniaceae</taxon>
        <taxon>Puccinia</taxon>
    </lineage>
</organism>
<name>A0A2N5UJ06_9BASI</name>
<evidence type="ECO:0000313" key="2">
    <source>
        <dbReference type="Proteomes" id="UP000235392"/>
    </source>
</evidence>
<dbReference type="EMBL" id="PGCI01000138">
    <property type="protein sequence ID" value="PLW37735.1"/>
    <property type="molecule type" value="Genomic_DNA"/>
</dbReference>
<protein>
    <submittedName>
        <fullName evidence="1">Uncharacterized protein</fullName>
    </submittedName>
</protein>